<evidence type="ECO:0000313" key="8">
    <source>
        <dbReference type="EMBL" id="KAL3372436.1"/>
    </source>
</evidence>
<dbReference type="GO" id="GO:0016787">
    <property type="term" value="F:hydrolase activity"/>
    <property type="evidence" value="ECO:0007669"/>
    <property type="project" value="UniProtKB-KW"/>
</dbReference>
<evidence type="ECO:0000313" key="9">
    <source>
        <dbReference type="Proteomes" id="UP001627284"/>
    </source>
</evidence>
<keyword evidence="2" id="KW-0507">mRNA processing</keyword>
<dbReference type="GO" id="GO:0003724">
    <property type="term" value="F:RNA helicase activity"/>
    <property type="evidence" value="ECO:0007669"/>
    <property type="project" value="UniProtKB-EC"/>
</dbReference>
<dbReference type="Proteomes" id="UP001627284">
    <property type="component" value="Unassembled WGS sequence"/>
</dbReference>
<proteinExistence type="predicted"/>
<evidence type="ECO:0000256" key="3">
    <source>
        <dbReference type="ARBA" id="ARBA00022801"/>
    </source>
</evidence>
<keyword evidence="3" id="KW-0378">Hydrolase</keyword>
<dbReference type="PANTHER" id="PTHR18934:SF109">
    <property type="entry name" value="ATP-DEPENDENT RNA HELICASE DHX15 HOMOLOG"/>
    <property type="match status" value="1"/>
</dbReference>
<evidence type="ECO:0000256" key="5">
    <source>
        <dbReference type="ARBA" id="ARBA00023187"/>
    </source>
</evidence>
<name>A0ABD2UW59_9SOLN</name>
<reference evidence="8 9" key="1">
    <citation type="submission" date="2024-05" db="EMBL/GenBank/DDBJ databases">
        <title>De novo assembly of an allotetraploid wild potato.</title>
        <authorList>
            <person name="Hosaka A.J."/>
        </authorList>
    </citation>
    <scope>NUCLEOTIDE SEQUENCE [LARGE SCALE GENOMIC DNA]</scope>
    <source>
        <tissue evidence="8">Young leaves</tissue>
    </source>
</reference>
<evidence type="ECO:0000259" key="7">
    <source>
        <dbReference type="SMART" id="SM00847"/>
    </source>
</evidence>
<comment type="catalytic activity">
    <reaction evidence="6">
        <text>ATP + H2O = ADP + phosphate + H(+)</text>
        <dbReference type="Rhea" id="RHEA:13065"/>
        <dbReference type="ChEBI" id="CHEBI:15377"/>
        <dbReference type="ChEBI" id="CHEBI:15378"/>
        <dbReference type="ChEBI" id="CHEBI:30616"/>
        <dbReference type="ChEBI" id="CHEBI:43474"/>
        <dbReference type="ChEBI" id="CHEBI:456216"/>
        <dbReference type="EC" id="3.6.4.13"/>
    </reaction>
</comment>
<sequence length="373" mass="41161">MIQIMQHLLGYRDADSAIAFAQTRNVTSSARHLAAELNVEVGGIVGCTTLLGYHNGIDSQIRFFNDAFLLIEAMDDHLLLGYSVIVLNQVSDRTLATDVCLGYLKKLQSIRMNLKVVIMGVGPYARELQRYFTSACVICAGPPNLDLASQKGPLMKSSSVVSVCIVLMNLGESPITFDYIDKPPKHSLDRVKKDLCFLGAMVDDWVITDLGERLAVLPLSPEIGYLLLTSSAYNCIPDVLVICSMMAVSGLFTNPQNNLLKDICDYLDLIKLNDAFEKKPTLLPLLLHKTGFTSVESLTESLEAARKAKVTISNAMAVVDVPVLPTCINQHPYVNLIYALIAGETHVEKKLVAGYADILELWPYNSFWLFQEL</sequence>
<dbReference type="EC" id="3.6.4.13" evidence="1"/>
<dbReference type="EMBL" id="JBJKTR010000004">
    <property type="protein sequence ID" value="KAL3372436.1"/>
    <property type="molecule type" value="Genomic_DNA"/>
</dbReference>
<accession>A0ABD2UW59</accession>
<dbReference type="GO" id="GO:0008380">
    <property type="term" value="P:RNA splicing"/>
    <property type="evidence" value="ECO:0007669"/>
    <property type="project" value="UniProtKB-KW"/>
</dbReference>
<dbReference type="AlphaFoldDB" id="A0ABD2UW59"/>
<evidence type="ECO:0000256" key="1">
    <source>
        <dbReference type="ARBA" id="ARBA00012552"/>
    </source>
</evidence>
<dbReference type="SMART" id="SM00847">
    <property type="entry name" value="HA2"/>
    <property type="match status" value="1"/>
</dbReference>
<comment type="caution">
    <text evidence="8">The sequence shown here is derived from an EMBL/GenBank/DDBJ whole genome shotgun (WGS) entry which is preliminary data.</text>
</comment>
<gene>
    <name evidence="8" type="ORF">AABB24_008807</name>
</gene>
<protein>
    <recommendedName>
        <fullName evidence="1">RNA helicase</fullName>
        <ecNumber evidence="1">3.6.4.13</ecNumber>
    </recommendedName>
</protein>
<keyword evidence="4" id="KW-0347">Helicase</keyword>
<dbReference type="InterPro" id="IPR007502">
    <property type="entry name" value="Helicase-assoc_dom"/>
</dbReference>
<feature type="domain" description="Helicase-associated" evidence="7">
    <location>
        <begin position="190"/>
        <end position="273"/>
    </location>
</feature>
<dbReference type="GO" id="GO:0006397">
    <property type="term" value="P:mRNA processing"/>
    <property type="evidence" value="ECO:0007669"/>
    <property type="project" value="UniProtKB-KW"/>
</dbReference>
<organism evidence="8 9">
    <name type="scientific">Solanum stoloniferum</name>
    <dbReference type="NCBI Taxonomy" id="62892"/>
    <lineage>
        <taxon>Eukaryota</taxon>
        <taxon>Viridiplantae</taxon>
        <taxon>Streptophyta</taxon>
        <taxon>Embryophyta</taxon>
        <taxon>Tracheophyta</taxon>
        <taxon>Spermatophyta</taxon>
        <taxon>Magnoliopsida</taxon>
        <taxon>eudicotyledons</taxon>
        <taxon>Gunneridae</taxon>
        <taxon>Pentapetalae</taxon>
        <taxon>asterids</taxon>
        <taxon>lamiids</taxon>
        <taxon>Solanales</taxon>
        <taxon>Solanaceae</taxon>
        <taxon>Solanoideae</taxon>
        <taxon>Solaneae</taxon>
        <taxon>Solanum</taxon>
    </lineage>
</organism>
<keyword evidence="4" id="KW-0547">Nucleotide-binding</keyword>
<evidence type="ECO:0000256" key="6">
    <source>
        <dbReference type="ARBA" id="ARBA00047984"/>
    </source>
</evidence>
<keyword evidence="5" id="KW-0508">mRNA splicing</keyword>
<dbReference type="InterPro" id="IPR027417">
    <property type="entry name" value="P-loop_NTPase"/>
</dbReference>
<evidence type="ECO:0000256" key="2">
    <source>
        <dbReference type="ARBA" id="ARBA00022664"/>
    </source>
</evidence>
<dbReference type="Gene3D" id="1.20.120.1080">
    <property type="match status" value="1"/>
</dbReference>
<keyword evidence="4" id="KW-0067">ATP-binding</keyword>
<evidence type="ECO:0000256" key="4">
    <source>
        <dbReference type="ARBA" id="ARBA00022806"/>
    </source>
</evidence>
<keyword evidence="9" id="KW-1185">Reference proteome</keyword>
<dbReference type="Pfam" id="PF21010">
    <property type="entry name" value="HA2_C"/>
    <property type="match status" value="1"/>
</dbReference>
<dbReference type="Gene3D" id="3.40.50.300">
    <property type="entry name" value="P-loop containing nucleotide triphosphate hydrolases"/>
    <property type="match status" value="1"/>
</dbReference>
<dbReference type="PANTHER" id="PTHR18934">
    <property type="entry name" value="ATP-DEPENDENT RNA HELICASE"/>
    <property type="match status" value="1"/>
</dbReference>